<dbReference type="EMBL" id="CP063407">
    <property type="protein sequence ID" value="QSZ33152.1"/>
    <property type="molecule type" value="Genomic_DNA"/>
</dbReference>
<feature type="chain" id="PRO_5032542305" description="mannan endo-1,6-alpha-mannosidase" evidence="11">
    <location>
        <begin position="23"/>
        <end position="660"/>
    </location>
</feature>
<dbReference type="GO" id="GO:0008496">
    <property type="term" value="F:mannan endo-1,6-alpha-mannosidase activity"/>
    <property type="evidence" value="ECO:0007669"/>
    <property type="project" value="UniProtKB-EC"/>
</dbReference>
<evidence type="ECO:0000256" key="5">
    <source>
        <dbReference type="ARBA" id="ARBA00022729"/>
    </source>
</evidence>
<dbReference type="InterPro" id="IPR005198">
    <property type="entry name" value="Glyco_hydro_76"/>
</dbReference>
<dbReference type="PANTHER" id="PTHR12145">
    <property type="entry name" value="MANNAN ENDO-1,6-ALPHA-MANNOSIDASE DCW1"/>
    <property type="match status" value="1"/>
</dbReference>
<dbReference type="GO" id="GO:0016052">
    <property type="term" value="P:carbohydrate catabolic process"/>
    <property type="evidence" value="ECO:0007669"/>
    <property type="project" value="InterPro"/>
</dbReference>
<keyword evidence="6" id="KW-0378">Hydrolase</keyword>
<feature type="signal peptide" evidence="11">
    <location>
        <begin position="1"/>
        <end position="22"/>
    </location>
</feature>
<dbReference type="Gene3D" id="1.50.10.20">
    <property type="match status" value="1"/>
</dbReference>
<keyword evidence="13" id="KW-1185">Reference proteome</keyword>
<keyword evidence="7" id="KW-0472">Membrane</keyword>
<gene>
    <name evidence="12" type="ORF">DSL72_002738</name>
</gene>
<proteinExistence type="inferred from homology"/>
<reference evidence="12" key="1">
    <citation type="submission" date="2020-10" db="EMBL/GenBank/DDBJ databases">
        <title>Genome Sequence of Monilinia vaccinii-corymbosi Sheds Light on Mummy Berry Disease Infection of Blueberry and Mating Type.</title>
        <authorList>
            <person name="Yow A.G."/>
            <person name="Zhang Y."/>
            <person name="Bansal K."/>
            <person name="Eacker S.M."/>
            <person name="Sullivan S."/>
            <person name="Liachko I."/>
            <person name="Cubeta M.A."/>
            <person name="Rollins J.A."/>
            <person name="Ashrafi H."/>
        </authorList>
    </citation>
    <scope>NUCLEOTIDE SEQUENCE</scope>
    <source>
        <strain evidence="12">RL-1</strain>
    </source>
</reference>
<name>A0A8A3PDA1_9HELO</name>
<evidence type="ECO:0000256" key="11">
    <source>
        <dbReference type="SAM" id="SignalP"/>
    </source>
</evidence>
<protein>
    <recommendedName>
        <fullName evidence="4">mannan endo-1,6-alpha-mannosidase</fullName>
        <ecNumber evidence="4">3.2.1.101</ecNumber>
    </recommendedName>
</protein>
<dbReference type="EC" id="3.2.1.101" evidence="4"/>
<dbReference type="AlphaFoldDB" id="A0A8A3PDA1"/>
<evidence type="ECO:0000256" key="1">
    <source>
        <dbReference type="ARBA" id="ARBA00001452"/>
    </source>
</evidence>
<feature type="region of interest" description="Disordered" evidence="10">
    <location>
        <begin position="477"/>
        <end position="520"/>
    </location>
</feature>
<evidence type="ECO:0000256" key="9">
    <source>
        <dbReference type="ARBA" id="ARBA00023295"/>
    </source>
</evidence>
<evidence type="ECO:0000313" key="13">
    <source>
        <dbReference type="Proteomes" id="UP000672032"/>
    </source>
</evidence>
<comment type="catalytic activity">
    <reaction evidence="1">
        <text>Random hydrolysis of (1-&gt;6)-alpha-D-mannosidic linkages in unbranched (1-&gt;6)-mannans.</text>
        <dbReference type="EC" id="3.2.1.101"/>
    </reaction>
</comment>
<evidence type="ECO:0000256" key="7">
    <source>
        <dbReference type="ARBA" id="ARBA00023136"/>
    </source>
</evidence>
<evidence type="ECO:0000256" key="10">
    <source>
        <dbReference type="SAM" id="MobiDB-lite"/>
    </source>
</evidence>
<dbReference type="FunFam" id="1.50.10.20:FF:000006">
    <property type="entry name" value="Mannan endo-1,6-alpha-mannosidase"/>
    <property type="match status" value="1"/>
</dbReference>
<evidence type="ECO:0000256" key="3">
    <source>
        <dbReference type="ARBA" id="ARBA00009699"/>
    </source>
</evidence>
<dbReference type="GO" id="GO:0009272">
    <property type="term" value="P:fungal-type cell wall biogenesis"/>
    <property type="evidence" value="ECO:0007669"/>
    <property type="project" value="TreeGrafter"/>
</dbReference>
<keyword evidence="5 11" id="KW-0732">Signal</keyword>
<dbReference type="InterPro" id="IPR008928">
    <property type="entry name" value="6-hairpin_glycosidase_sf"/>
</dbReference>
<keyword evidence="9" id="KW-0326">Glycosidase</keyword>
<evidence type="ECO:0000256" key="8">
    <source>
        <dbReference type="ARBA" id="ARBA00023180"/>
    </source>
</evidence>
<dbReference type="SUPFAM" id="SSF48208">
    <property type="entry name" value="Six-hairpin glycosidases"/>
    <property type="match status" value="1"/>
</dbReference>
<evidence type="ECO:0000256" key="2">
    <source>
        <dbReference type="ARBA" id="ARBA00004308"/>
    </source>
</evidence>
<evidence type="ECO:0000313" key="12">
    <source>
        <dbReference type="EMBL" id="QSZ33152.1"/>
    </source>
</evidence>
<evidence type="ECO:0000256" key="4">
    <source>
        <dbReference type="ARBA" id="ARBA00012350"/>
    </source>
</evidence>
<dbReference type="Pfam" id="PF03663">
    <property type="entry name" value="Glyco_hydro_76"/>
    <property type="match status" value="1"/>
</dbReference>
<sequence length="660" mass="70027">MFFNHFLVVITVTLSAVQSVSALTLDISDPASIKNVAGNIAHGLMKYYTGNITNTPDTIAVLPAPYYWWEAGAMWGTMLDYYHYTGDSSYNQVTTQALESQVGPLCDYMMPNHQKDEGNDDQAFWGFATISAAEKNFPEPSNTCGSSWLQLTENLWNTQAARWDTSSCGGGLRWQIFSFNNGYTYKNSVSNGAFFQLSARLARFTGNQTYADWAEKVYDWTTKVGLMDPDFNVFDGVDINKACSDANEITWSYNNAIYLYGAAVMYNHTTDSTWKSRTEGLLKASKNFFTSDRIMYEQACETVGTCNNDQQSFKAYLSRFMWATTQMAPFTKDLISSYLTKSAAAAASICTGEANACGTKWYTGSFDKIIGIGQQMGALEVIQGLLISYAAPPIVKGQALVQAAPYSRSSAMISASSTSIVASSSVAPTVTSSSSATVTASSTKAVATNTIVGSNSQTYPVDSSTVHPCSKTILFTPQPSSTASSKEVKPCTVTPTSNNVQPSSEVHPPTALPSSVTESSPPIFSGASSASYSFTTSAPVSDTTITITVPCPTSSVHAKSTGSFTPSSRATALSTLATSTTHSSTSSTSLTALLIDTSAQPTPEPSVSVTKGASSISATVSATATSATIPTFTGAAGKNMRVSGTGLMAGVLGAGLFWFL</sequence>
<dbReference type="InterPro" id="IPR014480">
    <property type="entry name" value="Mannan-1_6-alpha_mannosidase"/>
</dbReference>
<feature type="compositionally biased region" description="Polar residues" evidence="10">
    <location>
        <begin position="493"/>
        <end position="504"/>
    </location>
</feature>
<keyword evidence="8" id="KW-0325">Glycoprotein</keyword>
<organism evidence="12 13">
    <name type="scientific">Monilinia vaccinii-corymbosi</name>
    <dbReference type="NCBI Taxonomy" id="61207"/>
    <lineage>
        <taxon>Eukaryota</taxon>
        <taxon>Fungi</taxon>
        <taxon>Dikarya</taxon>
        <taxon>Ascomycota</taxon>
        <taxon>Pezizomycotina</taxon>
        <taxon>Leotiomycetes</taxon>
        <taxon>Helotiales</taxon>
        <taxon>Sclerotiniaceae</taxon>
        <taxon>Monilinia</taxon>
    </lineage>
</organism>
<comment type="subcellular location">
    <subcellularLocation>
        <location evidence="2">Endomembrane system</location>
    </subcellularLocation>
</comment>
<accession>A0A8A3PDA1</accession>
<dbReference type="OrthoDB" id="4187847at2759"/>
<comment type="similarity">
    <text evidence="3">Belongs to the glycosyl hydrolase 76 family.</text>
</comment>
<dbReference type="Proteomes" id="UP000672032">
    <property type="component" value="Chromosome 3"/>
</dbReference>
<evidence type="ECO:0000256" key="6">
    <source>
        <dbReference type="ARBA" id="ARBA00022801"/>
    </source>
</evidence>
<dbReference type="PANTHER" id="PTHR12145:SF38">
    <property type="entry name" value="MANNAN ENDO-1,6-ALPHA-MANNOSIDASE"/>
    <property type="match status" value="1"/>
</dbReference>
<dbReference type="GO" id="GO:0012505">
    <property type="term" value="C:endomembrane system"/>
    <property type="evidence" value="ECO:0007669"/>
    <property type="project" value="UniProtKB-SubCell"/>
</dbReference>